<keyword evidence="2" id="KW-1185">Reference proteome</keyword>
<organism evidence="1 2">
    <name type="scientific">Hymenobacter guriensis</name>
    <dbReference type="NCBI Taxonomy" id="2793065"/>
    <lineage>
        <taxon>Bacteria</taxon>
        <taxon>Pseudomonadati</taxon>
        <taxon>Bacteroidota</taxon>
        <taxon>Cytophagia</taxon>
        <taxon>Cytophagales</taxon>
        <taxon>Hymenobacteraceae</taxon>
        <taxon>Hymenobacter</taxon>
    </lineage>
</organism>
<dbReference type="RefSeq" id="WP_196956773.1">
    <property type="nucleotide sequence ID" value="NZ_JADWYK010000016.1"/>
</dbReference>
<proteinExistence type="predicted"/>
<accession>A0ABS0L6M7</accession>
<sequence length="80" mass="8661">MHSHDIDRLLQQLAEKYAKSPELEIEAGWQKLAARLDQTTEQSDTAIAKRHCVDRPGPHGGLAAVRSTLSLSGSPTEAAV</sequence>
<dbReference type="Proteomes" id="UP000601099">
    <property type="component" value="Unassembled WGS sequence"/>
</dbReference>
<evidence type="ECO:0000313" key="1">
    <source>
        <dbReference type="EMBL" id="MBG8555754.1"/>
    </source>
</evidence>
<protein>
    <submittedName>
        <fullName evidence="1">Uncharacterized protein</fullName>
    </submittedName>
</protein>
<dbReference type="EMBL" id="JADWYK010000016">
    <property type="protein sequence ID" value="MBG8555754.1"/>
    <property type="molecule type" value="Genomic_DNA"/>
</dbReference>
<evidence type="ECO:0000313" key="2">
    <source>
        <dbReference type="Proteomes" id="UP000601099"/>
    </source>
</evidence>
<comment type="caution">
    <text evidence="1">The sequence shown here is derived from an EMBL/GenBank/DDBJ whole genome shotgun (WGS) entry which is preliminary data.</text>
</comment>
<gene>
    <name evidence="1" type="ORF">I5L79_19580</name>
</gene>
<name>A0ABS0L6M7_9BACT</name>
<reference evidence="1 2" key="1">
    <citation type="submission" date="2020-11" db="EMBL/GenBank/DDBJ databases">
        <title>Hymenobacter sp.</title>
        <authorList>
            <person name="Kim M.K."/>
        </authorList>
    </citation>
    <scope>NUCLEOTIDE SEQUENCE [LARGE SCALE GENOMIC DNA]</scope>
    <source>
        <strain evidence="1 2">BT594</strain>
    </source>
</reference>